<keyword evidence="2" id="KW-1185">Reference proteome</keyword>
<dbReference type="Proteomes" id="UP000054709">
    <property type="component" value="Unassembled WGS sequence"/>
</dbReference>
<gene>
    <name evidence="1" type="ORF">UQ64_26975</name>
</gene>
<dbReference type="InterPro" id="IPR050583">
    <property type="entry name" value="Mycobacterial_A85_antigen"/>
</dbReference>
<organism evidence="1 2">
    <name type="scientific">Paenibacillus etheri</name>
    <dbReference type="NCBI Taxonomy" id="1306852"/>
    <lineage>
        <taxon>Bacteria</taxon>
        <taxon>Bacillati</taxon>
        <taxon>Bacillota</taxon>
        <taxon>Bacilli</taxon>
        <taxon>Bacillales</taxon>
        <taxon>Paenibacillaceae</taxon>
        <taxon>Paenibacillus</taxon>
    </lineage>
</organism>
<dbReference type="EMBL" id="LCZJ02000037">
    <property type="protein sequence ID" value="KTD83821.1"/>
    <property type="molecule type" value="Genomic_DNA"/>
</dbReference>
<dbReference type="Gene3D" id="3.40.50.1820">
    <property type="entry name" value="alpha/beta hydrolase"/>
    <property type="match status" value="1"/>
</dbReference>
<dbReference type="AlphaFoldDB" id="A0A0W1ARA2"/>
<dbReference type="OrthoDB" id="9803578at2"/>
<dbReference type="PANTHER" id="PTHR48098:SF1">
    <property type="entry name" value="DIACYLGLYCEROL ACYLTRANSFERASE_MYCOLYLTRANSFERASE AG85A"/>
    <property type="match status" value="1"/>
</dbReference>
<dbReference type="InterPro" id="IPR029058">
    <property type="entry name" value="AB_hydrolase_fold"/>
</dbReference>
<reference evidence="1 2" key="1">
    <citation type="journal article" date="2015" name="Int. Biodeterior. Biodegradation">
        <title>Physiological and genetic screening methods for the isolation of methyl tert-butyl ether-degrading bacteria for bioremediation purposes.</title>
        <authorList>
            <person name="Guisado I.M."/>
            <person name="Purswani J."/>
            <person name="Gonzalez Lopez J."/>
            <person name="Pozo C."/>
        </authorList>
    </citation>
    <scope>NUCLEOTIDE SEQUENCE [LARGE SCALE GENOMIC DNA]</scope>
    <source>
        <strain evidence="1 2">SH7</strain>
    </source>
</reference>
<proteinExistence type="predicted"/>
<dbReference type="SUPFAM" id="SSF53474">
    <property type="entry name" value="alpha/beta-Hydrolases"/>
    <property type="match status" value="1"/>
</dbReference>
<comment type="caution">
    <text evidence="1">The sequence shown here is derived from an EMBL/GenBank/DDBJ whole genome shotgun (WGS) entry which is preliminary data.</text>
</comment>
<dbReference type="PANTHER" id="PTHR48098">
    <property type="entry name" value="ENTEROCHELIN ESTERASE-RELATED"/>
    <property type="match status" value="1"/>
</dbReference>
<dbReference type="RefSeq" id="WP_060625915.1">
    <property type="nucleotide sequence ID" value="NZ_LCZJ02000037.1"/>
</dbReference>
<sequence>MALIECKFYSEVLGLNTSMTVILPQKTTTQIGMSNVTRGELHPTLYLLHGLSDDDSIWLRRTSIERYVAEMGIAVVMPNVHRSFYTDMAVGGRYWTFISEELPMLARSFFPLSDKREDNFVAGLSMGGYGAIKLGLGKPESFAAAASLSGALDMAHRFLNEEDPTVKSKEYEMIFGTEDIAGTPEDLLWLLEEVNRSTGPKPALYQCCGTEDFLYTDNLKFRDACRATSLDFTYDEGPGNHEWGYWDAKIRDILAWLPLSNN</sequence>
<dbReference type="Pfam" id="PF00756">
    <property type="entry name" value="Esterase"/>
    <property type="match status" value="1"/>
</dbReference>
<evidence type="ECO:0000313" key="1">
    <source>
        <dbReference type="EMBL" id="KTD83821.1"/>
    </source>
</evidence>
<protein>
    <submittedName>
        <fullName evidence="1">Esterase</fullName>
    </submittedName>
</protein>
<dbReference type="InterPro" id="IPR000801">
    <property type="entry name" value="Esterase-like"/>
</dbReference>
<evidence type="ECO:0000313" key="2">
    <source>
        <dbReference type="Proteomes" id="UP000054709"/>
    </source>
</evidence>
<dbReference type="GO" id="GO:0016747">
    <property type="term" value="F:acyltransferase activity, transferring groups other than amino-acyl groups"/>
    <property type="evidence" value="ECO:0007669"/>
    <property type="project" value="TreeGrafter"/>
</dbReference>
<name>A0A0W1ARA2_9BACL</name>
<accession>A0A0W1ARA2</accession>